<sequence>MLALALLLGALPFVMIIGVMFNTIVYFMAGLNPDLRTYGISIGLCFLMIMCGCFVGCFISVISPNSEMAMLIFTPTLMTMMLFSGLFINVGN</sequence>
<evidence type="ECO:0000259" key="6">
    <source>
        <dbReference type="Pfam" id="PF01061"/>
    </source>
</evidence>
<accession>A0A7R9QAV7</accession>
<feature type="transmembrane region" description="Helical" evidence="5">
    <location>
        <begin position="40"/>
        <end position="62"/>
    </location>
</feature>
<organism evidence="7">
    <name type="scientific">Medioppia subpectinata</name>
    <dbReference type="NCBI Taxonomy" id="1979941"/>
    <lineage>
        <taxon>Eukaryota</taxon>
        <taxon>Metazoa</taxon>
        <taxon>Ecdysozoa</taxon>
        <taxon>Arthropoda</taxon>
        <taxon>Chelicerata</taxon>
        <taxon>Arachnida</taxon>
        <taxon>Acari</taxon>
        <taxon>Acariformes</taxon>
        <taxon>Sarcoptiformes</taxon>
        <taxon>Oribatida</taxon>
        <taxon>Brachypylina</taxon>
        <taxon>Oppioidea</taxon>
        <taxon>Oppiidae</taxon>
        <taxon>Medioppia</taxon>
    </lineage>
</organism>
<evidence type="ECO:0000313" key="8">
    <source>
        <dbReference type="Proteomes" id="UP000759131"/>
    </source>
</evidence>
<evidence type="ECO:0000313" key="7">
    <source>
        <dbReference type="EMBL" id="CAD7637340.1"/>
    </source>
</evidence>
<feature type="transmembrane region" description="Helical" evidence="5">
    <location>
        <begin position="68"/>
        <end position="90"/>
    </location>
</feature>
<dbReference type="GO" id="GO:0016020">
    <property type="term" value="C:membrane"/>
    <property type="evidence" value="ECO:0007669"/>
    <property type="project" value="UniProtKB-SubCell"/>
</dbReference>
<feature type="domain" description="ABC-2 type transporter transmembrane" evidence="6">
    <location>
        <begin position="3"/>
        <end position="90"/>
    </location>
</feature>
<reference evidence="7" key="1">
    <citation type="submission" date="2020-11" db="EMBL/GenBank/DDBJ databases">
        <authorList>
            <person name="Tran Van P."/>
        </authorList>
    </citation>
    <scope>NUCLEOTIDE SEQUENCE</scope>
</reference>
<dbReference type="EMBL" id="OC874185">
    <property type="protein sequence ID" value="CAD7637340.1"/>
    <property type="molecule type" value="Genomic_DNA"/>
</dbReference>
<evidence type="ECO:0000256" key="5">
    <source>
        <dbReference type="SAM" id="Phobius"/>
    </source>
</evidence>
<dbReference type="AlphaFoldDB" id="A0A7R9QAV7"/>
<dbReference type="GO" id="GO:0140359">
    <property type="term" value="F:ABC-type transporter activity"/>
    <property type="evidence" value="ECO:0007669"/>
    <property type="project" value="InterPro"/>
</dbReference>
<keyword evidence="4 5" id="KW-0472">Membrane</keyword>
<gene>
    <name evidence="7" type="ORF">OSB1V03_LOCUS16945</name>
</gene>
<proteinExistence type="predicted"/>
<feature type="transmembrane region" description="Helical" evidence="5">
    <location>
        <begin position="6"/>
        <end position="28"/>
    </location>
</feature>
<dbReference type="InterPro" id="IPR013525">
    <property type="entry name" value="ABC2_TM"/>
</dbReference>
<evidence type="ECO:0000256" key="2">
    <source>
        <dbReference type="ARBA" id="ARBA00022692"/>
    </source>
</evidence>
<comment type="subcellular location">
    <subcellularLocation>
        <location evidence="1">Membrane</location>
        <topology evidence="1">Multi-pass membrane protein</topology>
    </subcellularLocation>
</comment>
<keyword evidence="2 5" id="KW-0812">Transmembrane</keyword>
<dbReference type="Proteomes" id="UP000759131">
    <property type="component" value="Unassembled WGS sequence"/>
</dbReference>
<evidence type="ECO:0000256" key="4">
    <source>
        <dbReference type="ARBA" id="ARBA00023136"/>
    </source>
</evidence>
<keyword evidence="8" id="KW-1185">Reference proteome</keyword>
<protein>
    <recommendedName>
        <fullName evidence="6">ABC-2 type transporter transmembrane domain-containing protein</fullName>
    </recommendedName>
</protein>
<keyword evidence="3 5" id="KW-1133">Transmembrane helix</keyword>
<evidence type="ECO:0000256" key="1">
    <source>
        <dbReference type="ARBA" id="ARBA00004141"/>
    </source>
</evidence>
<name>A0A7R9QAV7_9ACAR</name>
<evidence type="ECO:0000256" key="3">
    <source>
        <dbReference type="ARBA" id="ARBA00022989"/>
    </source>
</evidence>
<dbReference type="Pfam" id="PF01061">
    <property type="entry name" value="ABC2_membrane"/>
    <property type="match status" value="1"/>
</dbReference>
<dbReference type="EMBL" id="CAJPIZ010019610">
    <property type="protein sequence ID" value="CAG2116990.1"/>
    <property type="molecule type" value="Genomic_DNA"/>
</dbReference>